<dbReference type="Proteomes" id="UP000596387">
    <property type="component" value="Chromosome"/>
</dbReference>
<dbReference type="PANTHER" id="PTHR40659">
    <property type="entry name" value="NICKEL/COBALT EFFLUX SYSTEM RCNA"/>
    <property type="match status" value="1"/>
</dbReference>
<gene>
    <name evidence="2" type="ORF">GQA70_15025</name>
</gene>
<feature type="transmembrane region" description="Helical" evidence="1">
    <location>
        <begin position="137"/>
        <end position="155"/>
    </location>
</feature>
<keyword evidence="1" id="KW-0812">Transmembrane</keyword>
<evidence type="ECO:0000313" key="2">
    <source>
        <dbReference type="EMBL" id="QRF67509.1"/>
    </source>
</evidence>
<evidence type="ECO:0008006" key="4">
    <source>
        <dbReference type="Google" id="ProtNLM"/>
    </source>
</evidence>
<proteinExistence type="predicted"/>
<dbReference type="EMBL" id="CP047166">
    <property type="protein sequence ID" value="QRF67509.1"/>
    <property type="molecule type" value="Genomic_DNA"/>
</dbReference>
<evidence type="ECO:0000313" key="3">
    <source>
        <dbReference type="Proteomes" id="UP000596387"/>
    </source>
</evidence>
<feature type="transmembrane region" description="Helical" evidence="1">
    <location>
        <begin position="285"/>
        <end position="312"/>
    </location>
</feature>
<feature type="transmembrane region" description="Helical" evidence="1">
    <location>
        <begin position="98"/>
        <end position="125"/>
    </location>
</feature>
<feature type="transmembrane region" description="Helical" evidence="1">
    <location>
        <begin position="324"/>
        <end position="351"/>
    </location>
</feature>
<keyword evidence="3" id="KW-1185">Reference proteome</keyword>
<evidence type="ECO:0000256" key="1">
    <source>
        <dbReference type="SAM" id="Phobius"/>
    </source>
</evidence>
<reference evidence="2 3" key="1">
    <citation type="submission" date="2019-12" db="EMBL/GenBank/DDBJ databases">
        <title>Complete Genome Sequence of a Quorum-Sensing Bacterium,Rhodobacteraceae bacterium C31, Isolated from a marine microalgae symbiotic bacteria.</title>
        <authorList>
            <person name="Zhang Y."/>
        </authorList>
    </citation>
    <scope>NUCLEOTIDE SEQUENCE [LARGE SCALE GENOMIC DNA]</scope>
    <source>
        <strain evidence="2 3">C31</strain>
    </source>
</reference>
<organism evidence="2 3">
    <name type="scientific">Ponticoccus alexandrii</name>
    <dbReference type="NCBI Taxonomy" id="1943633"/>
    <lineage>
        <taxon>Bacteria</taxon>
        <taxon>Pseudomonadati</taxon>
        <taxon>Pseudomonadota</taxon>
        <taxon>Alphaproteobacteria</taxon>
        <taxon>Rhodobacterales</taxon>
        <taxon>Roseobacteraceae</taxon>
        <taxon>Ponticoccus</taxon>
    </lineage>
</organism>
<feature type="transmembrane region" description="Helical" evidence="1">
    <location>
        <begin position="256"/>
        <end position="279"/>
    </location>
</feature>
<name>A0ABX7FD50_9RHOB</name>
<accession>A0ABX7FD50</accession>
<protein>
    <recommendedName>
        <fullName evidence="4">Nickel/cobalt efflux system</fullName>
    </recommendedName>
</protein>
<keyword evidence="1" id="KW-0472">Membrane</keyword>
<keyword evidence="1" id="KW-1133">Transmembrane helix</keyword>
<dbReference type="PANTHER" id="PTHR40659:SF1">
    <property type="entry name" value="NICKEL_COBALT EFFLUX SYSTEM RCNA"/>
    <property type="match status" value="1"/>
</dbReference>
<sequence length="352" mass="34942">MRLILTLAGALGLVLLLTWAASGPQADALFHWAAMQQRDVQNAMAGALRAIRSGDRLALAGLCGLSAAYGFLHAFGPGHGKILLGGAALAGAVPMRKMAAIGIAASLGQSVTAIAMVTVGAGIVAAAGGGEALTEGLLANASRWIVAAIGALIALRGARHLWQVRRAAAPVAIGSGLDGLAAAPARMDRHETLAATTDMPFKARAFRHAAHAGAVSGHAASAHHDHHAAHDPACGCGHAHGPTVAEVAAVTSPREIAALILAIAIRPCTGALFLLAISFGLGIPVAGILATLAMGLGTAGFNLIAVAGGGFLGRLLRNRAPRSLGAGTAMIGAGLQLAAGTVIVILTLGLLP</sequence>
<dbReference type="RefSeq" id="WP_023852548.1">
    <property type="nucleotide sequence ID" value="NZ_CP047166.1"/>
</dbReference>
<dbReference type="InterPro" id="IPR051224">
    <property type="entry name" value="NiCoT_RcnA"/>
</dbReference>